<dbReference type="PROSITE" id="PS51468">
    <property type="entry name" value="VIT"/>
    <property type="match status" value="1"/>
</dbReference>
<dbReference type="Gene3D" id="2.60.120.380">
    <property type="match status" value="1"/>
</dbReference>
<evidence type="ECO:0000259" key="4">
    <source>
        <dbReference type="PROSITE" id="PS51468"/>
    </source>
</evidence>
<dbReference type="CDD" id="cd00051">
    <property type="entry name" value="EFh"/>
    <property type="match status" value="1"/>
</dbReference>
<dbReference type="OrthoDB" id="441278at2759"/>
<dbReference type="Pfam" id="PF12294">
    <property type="entry name" value="DUF3626"/>
    <property type="match status" value="1"/>
</dbReference>
<dbReference type="PANTHER" id="PTHR45737:SF6">
    <property type="entry name" value="VON WILLEBRAND FACTOR A DOMAIN-CONTAINING PROTEIN 5A"/>
    <property type="match status" value="1"/>
</dbReference>
<dbReference type="Proteomes" id="UP000601435">
    <property type="component" value="Unassembled WGS sequence"/>
</dbReference>
<feature type="region of interest" description="Disordered" evidence="2">
    <location>
        <begin position="233"/>
        <end position="313"/>
    </location>
</feature>
<dbReference type="InterPro" id="IPR011990">
    <property type="entry name" value="TPR-like_helical_dom_sf"/>
</dbReference>
<dbReference type="InterPro" id="IPR018247">
    <property type="entry name" value="EF_Hand_1_Ca_BS"/>
</dbReference>
<feature type="compositionally biased region" description="Polar residues" evidence="2">
    <location>
        <begin position="92"/>
        <end position="101"/>
    </location>
</feature>
<proteinExistence type="predicted"/>
<feature type="compositionally biased region" description="Basic and acidic residues" evidence="2">
    <location>
        <begin position="246"/>
        <end position="260"/>
    </location>
</feature>
<feature type="domain" description="VIT" evidence="4">
    <location>
        <begin position="1321"/>
        <end position="1453"/>
    </location>
</feature>
<dbReference type="PROSITE" id="PS50222">
    <property type="entry name" value="EF_HAND_2"/>
    <property type="match status" value="2"/>
</dbReference>
<sequence>MLLQAVDLEQLRPSWLDSGYKASKEETGATVNEAAKPTSTDTPASKATSLPDQSNSQTGVAPSDKGRAAPAEADSEAYAIAAQALWKAVDQSRVQAEPTPTQERKPAPPEADADAYATAAQALWKAADQSRAQAGTVPAQDRKAPPEADADVFATAAQALWKAADQSRAQATVPAEERKPAPPEADADAYATAAKALWKAADQSRAQEERKPAPPDADAVSYATVAKALWKAADQSKVQAAATPGEESKTKPVAEADSATKPEPTPSDTVAERSAAETAKALTESKADSSSVPPAKPTSVPAASTNETPRSYVDPLPAVESACRLGTDPAAAVASDLKALVQKHTFLNPATAKCRHPLHCWVSRCAQVLLSDPAEAQACLARITRGLDLDRHRIDTAFRRFDVDRSDHLDDGELARLAAYLGFDVDPTELDHDENGSISLDEFQDFVGRMGGVQRLFEQRRQQVASLRRDATSLAGVAVGARVRSHFYAGTKPHRTKSEEPEEAIVIGVHFKGEEDIACPSQLEVQLEFLRSGRKTCVPAHWVVSTEEDAEVAAALREVGIHEEDQGFWDSIYPASEMREVCRLTSCQRRALSQVRAHATASHEDAEKRVLARFEEMGFSDKELQAVLSWIQDLAPVIIHVNIDTVGRFLESDEYYRSQFETKTSYGAIDEGNQTRITWERDLFGDAYDDAKPFERCKYGALNVTNDFEGCKPAFQYGDSYLVLKDVRLRCTFAPEDSGGISGSRLAVLDKYAHVLEEYEEEEIRKLVDVATAPPARPSSEAPRLLRGSTEDPTQQWVTFGFPQLKRKKGCVFFEVELVEGCCLPQVGLASEEFQCSPGVQSRFGVGDDECSCGVDGMHGACLKGGPFCAWNDVSWKKKESEAYWEEDGQQLLAETVVVGVVVDFDLNAVCFASNGAWSEPWKPQLLQEDMPSFFEGLYPAISVKGRASFQFGPDFKHPAPKSYKWDSWPGAGRGRIPIDCPAVGDSSVLSIYKEAQIHGEVSLKRNVLRLVAAQKYKQKARCWTVQVSNAGRCSGTYKWSGRHNKRSFYRSPTGAIIYYCVEDTSWHMNDTADTTGFVFRAPVEAVHLSSTGNTGLLSVEPPRGGWKAALEFKGCVRRDVFKPAMLALAVPEDEANALMQVLCAQAGSDKDLIFRKHGASSFRAEWSKLALRLAARGEPLACRVPNAAEAWNEVVRSAQAQLLESIGLPRSTCVAVIRSEQCQDTEKRLCISLGPGATKEASNGVAVHVLRLQSTSLDILLTEPRLPWRSAGPGARAVAMVSSSCFLSSFGLDVPGTVVERGPGALRRLELEESEVARNEIFWPLQEASAEEELVFLRLAVSAALFGPFAMVENEMVFQNPENRTMEGRFSFALPMGVDGPAMPSRFAMQIGEKLMEGEVVNRSKAQRVYREILHQARDPALLEQSQGNIFTARVFPIAPRALVRLVLSYTLTIPSRKTYRSLQIPMAGLPEIKNLTFVAVTQTLGDGGFSANCTLPEVGQVYGVMDGDLMRFAQEMGPVVPLTDAIVEVWDPNVASKSFAAGDGQLVTSYVVGDDVAAPTTARFEPSSWIVYVDTSASTADSFVVRTPLIEALLDAMPAVDVRVLAFDIEVEELWPLGPKTSAIGSSVRAALEARGPLGATDLELLLTHIQSNPGTVNETVGVLILSDFIATANERAAMKLAGLLETSEKRVVSLGVIGAKYDSAVGRAVAAAGGGRSVQIPLTSKEVPSVVSKAWQDLTEPLGLNASAVASSGWVWPETFFDLQLGDEVIVYSGGQTGLQAQAPELQIAGNTVSASAVQAPAASFGSLLSREATKARLDLLESERQLAQSADAASQIEFQIVELSETSRVMTPHTALLVLETDEDYVRFDIPQDRLSPILVVTASGVQLMSRSNMQLPALPAPIAAGDLPIVELPPNETGSNSSNDTACDVSDAAACTQPEDIFSADDAGAQLSGDEDDSYISSSAGGGTRSSLSLFLGLLVFLILQPMQAEWADPVKEADRILSKHTTPPKERNRDTASSYAGALWTKRRVQDLRNFCATWITWDPTNGLAFEYMSKAGQYQGDSSLALRAATSIAEVRPRDSEQLLRASWLALTLASESPKAAAYARRFAQRSLEERSDNVNTYRALAMAAFEEQDYRLAAETYARGLETSFHQRYGDVQRVLEEEAALFLRALYASDKTKPLFQEFSTGMLKTLDTQKGGSIGLRITLSWLTDANDVDLHVIDPDGNECYYANRNTPWGLELYSDQTAGLGPEVVVVSKKKGTYRVGVKYFSSGAMGASRGTVIIRQIDGGISQDPVMEVFTLPAGLSSVLEVATFTVK</sequence>
<dbReference type="Gene3D" id="2.60.120.920">
    <property type="match status" value="1"/>
</dbReference>
<dbReference type="InterPro" id="IPR013694">
    <property type="entry name" value="VIT"/>
</dbReference>
<dbReference type="Gene3D" id="1.25.40.10">
    <property type="entry name" value="Tetratricopeptide repeat domain"/>
    <property type="match status" value="1"/>
</dbReference>
<dbReference type="PROSITE" id="PS00018">
    <property type="entry name" value="EF_HAND_1"/>
    <property type="match status" value="2"/>
</dbReference>
<feature type="compositionally biased region" description="Polar residues" evidence="2">
    <location>
        <begin position="37"/>
        <end position="60"/>
    </location>
</feature>
<reference evidence="5" key="1">
    <citation type="submission" date="2021-02" db="EMBL/GenBank/DDBJ databases">
        <authorList>
            <person name="Dougan E. K."/>
            <person name="Rhodes N."/>
            <person name="Thang M."/>
            <person name="Chan C."/>
        </authorList>
    </citation>
    <scope>NUCLEOTIDE SEQUENCE</scope>
</reference>
<feature type="domain" description="EF-hand" evidence="3">
    <location>
        <begin position="429"/>
        <end position="453"/>
    </location>
</feature>
<feature type="region of interest" description="Disordered" evidence="2">
    <location>
        <begin position="13"/>
        <end position="74"/>
    </location>
</feature>
<keyword evidence="1" id="KW-0106">Calcium</keyword>
<organism evidence="5 6">
    <name type="scientific">Symbiodinium necroappetens</name>
    <dbReference type="NCBI Taxonomy" id="1628268"/>
    <lineage>
        <taxon>Eukaryota</taxon>
        <taxon>Sar</taxon>
        <taxon>Alveolata</taxon>
        <taxon>Dinophyceae</taxon>
        <taxon>Suessiales</taxon>
        <taxon>Symbiodiniaceae</taxon>
        <taxon>Symbiodinium</taxon>
    </lineage>
</organism>
<evidence type="ECO:0000256" key="2">
    <source>
        <dbReference type="SAM" id="MobiDB-lite"/>
    </source>
</evidence>
<dbReference type="InterPro" id="IPR043136">
    <property type="entry name" value="B30.2/SPRY_sf"/>
</dbReference>
<evidence type="ECO:0000313" key="6">
    <source>
        <dbReference type="Proteomes" id="UP000601435"/>
    </source>
</evidence>
<evidence type="ECO:0000259" key="3">
    <source>
        <dbReference type="PROSITE" id="PS50222"/>
    </source>
</evidence>
<accession>A0A812SAT9</accession>
<feature type="region of interest" description="Disordered" evidence="2">
    <location>
        <begin position="88"/>
        <end position="148"/>
    </location>
</feature>
<protein>
    <submittedName>
        <fullName evidence="5">YfaP protein</fullName>
    </submittedName>
</protein>
<dbReference type="InterPro" id="IPR022074">
    <property type="entry name" value="DUF3626"/>
</dbReference>
<dbReference type="InterPro" id="IPR011992">
    <property type="entry name" value="EF-hand-dom_pair"/>
</dbReference>
<dbReference type="PANTHER" id="PTHR45737">
    <property type="entry name" value="VON WILLEBRAND FACTOR A DOMAIN-CONTAINING PROTEIN 5A"/>
    <property type="match status" value="1"/>
</dbReference>
<dbReference type="SUPFAM" id="SSF48452">
    <property type="entry name" value="TPR-like"/>
    <property type="match status" value="1"/>
</dbReference>
<name>A0A812SAT9_9DINO</name>
<keyword evidence="6" id="KW-1185">Reference proteome</keyword>
<comment type="caution">
    <text evidence="5">The sequence shown here is derived from an EMBL/GenBank/DDBJ whole genome shotgun (WGS) entry which is preliminary data.</text>
</comment>
<feature type="region of interest" description="Disordered" evidence="2">
    <location>
        <begin position="165"/>
        <end position="219"/>
    </location>
</feature>
<dbReference type="SUPFAM" id="SSF47473">
    <property type="entry name" value="EF-hand"/>
    <property type="match status" value="1"/>
</dbReference>
<feature type="compositionally biased region" description="Low complexity" evidence="2">
    <location>
        <begin position="188"/>
        <end position="201"/>
    </location>
</feature>
<dbReference type="EMBL" id="CAJNJA010020986">
    <property type="protein sequence ID" value="CAE7468038.1"/>
    <property type="molecule type" value="Genomic_DNA"/>
</dbReference>
<gene>
    <name evidence="5" type="primary">yfaP</name>
    <name evidence="5" type="ORF">SNEC2469_LOCUS13158</name>
</gene>
<dbReference type="Gene3D" id="1.10.238.10">
    <property type="entry name" value="EF-hand"/>
    <property type="match status" value="1"/>
</dbReference>
<dbReference type="InterPro" id="IPR002048">
    <property type="entry name" value="EF_hand_dom"/>
</dbReference>
<evidence type="ECO:0000256" key="1">
    <source>
        <dbReference type="ARBA" id="ARBA00022837"/>
    </source>
</evidence>
<dbReference type="GO" id="GO:0005509">
    <property type="term" value="F:calcium ion binding"/>
    <property type="evidence" value="ECO:0007669"/>
    <property type="project" value="InterPro"/>
</dbReference>
<dbReference type="Pfam" id="PF08487">
    <property type="entry name" value="VIT"/>
    <property type="match status" value="1"/>
</dbReference>
<evidence type="ECO:0000313" key="5">
    <source>
        <dbReference type="EMBL" id="CAE7468038.1"/>
    </source>
</evidence>
<feature type="domain" description="EF-hand" evidence="3">
    <location>
        <begin position="389"/>
        <end position="424"/>
    </location>
</feature>